<evidence type="ECO:0000313" key="2">
    <source>
        <dbReference type="EMBL" id="MQM73396.1"/>
    </source>
</evidence>
<organism evidence="2 3">
    <name type="scientific">Candidatus Pseudoramibacter fermentans</name>
    <dbReference type="NCBI Taxonomy" id="2594427"/>
    <lineage>
        <taxon>Bacteria</taxon>
        <taxon>Bacillati</taxon>
        <taxon>Bacillota</taxon>
        <taxon>Clostridia</taxon>
        <taxon>Eubacteriales</taxon>
        <taxon>Eubacteriaceae</taxon>
        <taxon>Pseudoramibacter</taxon>
    </lineage>
</organism>
<dbReference type="Gene3D" id="1.10.10.2910">
    <property type="match status" value="1"/>
</dbReference>
<reference evidence="2" key="1">
    <citation type="journal article" date="2020" name="Appl. Environ. Microbiol.">
        <title>Medium-Chain Fatty Acid Synthesis by 'Candidatus Weimeria bifida' gen. nov., sp. nov., and 'Candidatus Pseudoramibacter fermentans' sp. nov.</title>
        <authorList>
            <person name="Scarborough M.J."/>
            <person name="Myers K.S."/>
            <person name="Donohue T.J."/>
            <person name="Noguera D.R."/>
        </authorList>
    </citation>
    <scope>NUCLEOTIDE SEQUENCE</scope>
    <source>
        <strain evidence="2">EUB1.1</strain>
    </source>
</reference>
<evidence type="ECO:0000259" key="1">
    <source>
        <dbReference type="Pfam" id="PF06114"/>
    </source>
</evidence>
<gene>
    <name evidence="2" type="ORF">FRC53_08310</name>
</gene>
<dbReference type="InterPro" id="IPR052345">
    <property type="entry name" value="Rad_response_metalloprotease"/>
</dbReference>
<comment type="caution">
    <text evidence="2">The sequence shown here is derived from an EMBL/GenBank/DDBJ whole genome shotgun (WGS) entry which is preliminary data.</text>
</comment>
<dbReference type="AlphaFoldDB" id="A0A6L5GU83"/>
<dbReference type="EMBL" id="VOGB01000005">
    <property type="protein sequence ID" value="MQM73396.1"/>
    <property type="molecule type" value="Genomic_DNA"/>
</dbReference>
<name>A0A6L5GU83_9FIRM</name>
<keyword evidence="3" id="KW-1185">Reference proteome</keyword>
<dbReference type="Proteomes" id="UP000473648">
    <property type="component" value="Unassembled WGS sequence"/>
</dbReference>
<evidence type="ECO:0000313" key="3">
    <source>
        <dbReference type="Proteomes" id="UP000473648"/>
    </source>
</evidence>
<dbReference type="PANTHER" id="PTHR43236:SF2">
    <property type="entry name" value="BLL0069 PROTEIN"/>
    <property type="match status" value="1"/>
</dbReference>
<dbReference type="Pfam" id="PF06114">
    <property type="entry name" value="Peptidase_M78"/>
    <property type="match status" value="1"/>
</dbReference>
<protein>
    <submittedName>
        <fullName evidence="2">ImmA/IrrE family metallo-endopeptidase</fullName>
    </submittedName>
</protein>
<dbReference type="InterPro" id="IPR010359">
    <property type="entry name" value="IrrE_HExxH"/>
</dbReference>
<feature type="domain" description="IrrE N-terminal-like" evidence="1">
    <location>
        <begin position="28"/>
        <end position="132"/>
    </location>
</feature>
<dbReference type="PANTHER" id="PTHR43236">
    <property type="entry name" value="ANTITOXIN HIGA1"/>
    <property type="match status" value="1"/>
</dbReference>
<sequence>MIDSSGIYRRAQHFIRQYGNRRLELIIQKLGIRLYEVPDLDELLGMYTVRWRHRIILINPSLSEDLRRMVLAHELGHDQLHRALAKGEALSENSLFDTVDHTEYEANAFAAHLLLDQDQVYELARDGRDVVEMAKIMRTDVNLVLIKLQEMTRLGWDLRVPLVPNARFFANMDCS</sequence>
<proteinExistence type="predicted"/>
<accession>A0A6L5GU83</accession>